<dbReference type="OrthoDB" id="8256082at2"/>
<comment type="similarity">
    <text evidence="2">Belongs to the BA14k family.</text>
</comment>
<name>A0A1M6IBP5_9BRAD</name>
<organism evidence="8 9">
    <name type="scientific">Bradyrhizobium lablabi</name>
    <dbReference type="NCBI Taxonomy" id="722472"/>
    <lineage>
        <taxon>Bacteria</taxon>
        <taxon>Pseudomonadati</taxon>
        <taxon>Pseudomonadota</taxon>
        <taxon>Alphaproteobacteria</taxon>
        <taxon>Hyphomicrobiales</taxon>
        <taxon>Nitrobacteraceae</taxon>
        <taxon>Bradyrhizobium</taxon>
    </lineage>
</organism>
<comment type="function">
    <text evidence="6">Has immunoglobulin-binding and hemagglutination properties, and can bind to mannose. Essential for virulence. May be involved in LPS biosynthesis or polysaccharide transport.</text>
</comment>
<keyword evidence="4" id="KW-0472">Membrane</keyword>
<dbReference type="GO" id="GO:0030246">
    <property type="term" value="F:carbohydrate binding"/>
    <property type="evidence" value="ECO:0007669"/>
    <property type="project" value="UniProtKB-KW"/>
</dbReference>
<sequence length="193" mass="19568">MINLKVLSSAAVIALALPMAASAAGPHPGIGAAFRGGGAAPMAHFSAGSPAARFYGGGAGFHPGGVSAPVAAYSGIRPGVSGPVAAYSGGPYRGGYGGWHHHDHDRGRFVPGLVAGALVGGALAADSYAYYGGPDYYYGPDYADTYYDDTAVVAEAPVPVGDDAVTYCMQRYRSYDPASGTYLGYDGLRHPCP</sequence>
<dbReference type="InterPro" id="IPR012413">
    <property type="entry name" value="BA14K"/>
</dbReference>
<evidence type="ECO:0000313" key="8">
    <source>
        <dbReference type="EMBL" id="SHJ31827.1"/>
    </source>
</evidence>
<evidence type="ECO:0000313" key="9">
    <source>
        <dbReference type="Proteomes" id="UP000189935"/>
    </source>
</evidence>
<dbReference type="AlphaFoldDB" id="A0A1M6IBP5"/>
<feature type="chain" id="PRO_5012612856" description="Lectin-like protein BA14k" evidence="7">
    <location>
        <begin position="24"/>
        <end position="193"/>
    </location>
</feature>
<gene>
    <name evidence="8" type="ORF">SAMN05444159_0292</name>
</gene>
<evidence type="ECO:0000256" key="1">
    <source>
        <dbReference type="ARBA" id="ARBA00004167"/>
    </source>
</evidence>
<evidence type="ECO:0000256" key="6">
    <source>
        <dbReference type="ARBA" id="ARBA00025321"/>
    </source>
</evidence>
<evidence type="ECO:0000256" key="4">
    <source>
        <dbReference type="ARBA" id="ARBA00022475"/>
    </source>
</evidence>
<dbReference type="GO" id="GO:0016020">
    <property type="term" value="C:membrane"/>
    <property type="evidence" value="ECO:0007669"/>
    <property type="project" value="UniProtKB-SubCell"/>
</dbReference>
<keyword evidence="4" id="KW-1003">Cell membrane</keyword>
<protein>
    <recommendedName>
        <fullName evidence="3">Lectin-like protein BA14k</fullName>
    </recommendedName>
</protein>
<dbReference type="RefSeq" id="WP_079544605.1">
    <property type="nucleotide sequence ID" value="NZ_LT670844.1"/>
</dbReference>
<comment type="subcellular location">
    <subcellularLocation>
        <location evidence="1">Membrane</location>
        <topology evidence="1">Single-pass membrane protein</topology>
    </subcellularLocation>
</comment>
<dbReference type="Pfam" id="PF07886">
    <property type="entry name" value="BA14K"/>
    <property type="match status" value="1"/>
</dbReference>
<evidence type="ECO:0000256" key="5">
    <source>
        <dbReference type="ARBA" id="ARBA00022734"/>
    </source>
</evidence>
<proteinExistence type="inferred from homology"/>
<feature type="signal peptide" evidence="7">
    <location>
        <begin position="1"/>
        <end position="23"/>
    </location>
</feature>
<dbReference type="EMBL" id="LT670844">
    <property type="protein sequence ID" value="SHJ31827.1"/>
    <property type="molecule type" value="Genomic_DNA"/>
</dbReference>
<reference evidence="8 9" key="1">
    <citation type="submission" date="2016-11" db="EMBL/GenBank/DDBJ databases">
        <authorList>
            <person name="Jaros S."/>
            <person name="Januszkiewicz K."/>
            <person name="Wedrychowicz H."/>
        </authorList>
    </citation>
    <scope>NUCLEOTIDE SEQUENCE [LARGE SCALE GENOMIC DNA]</scope>
    <source>
        <strain evidence="8 9">GAS499</strain>
    </source>
</reference>
<accession>A0A1M6IBP5</accession>
<evidence type="ECO:0000256" key="3">
    <source>
        <dbReference type="ARBA" id="ARBA00020552"/>
    </source>
</evidence>
<keyword evidence="7" id="KW-0732">Signal</keyword>
<keyword evidence="5" id="KW-0430">Lectin</keyword>
<evidence type="ECO:0000256" key="2">
    <source>
        <dbReference type="ARBA" id="ARBA00010270"/>
    </source>
</evidence>
<evidence type="ECO:0000256" key="7">
    <source>
        <dbReference type="SAM" id="SignalP"/>
    </source>
</evidence>
<dbReference type="Proteomes" id="UP000189935">
    <property type="component" value="Chromosome I"/>
</dbReference>